<dbReference type="Proteomes" id="UP001530400">
    <property type="component" value="Unassembled WGS sequence"/>
</dbReference>
<gene>
    <name evidence="2" type="ORF">ACHAWO_002653</name>
</gene>
<dbReference type="PANTHER" id="PTHR13132">
    <property type="entry name" value="ALPHA- 1,6 -FUCOSYLTRANSFERASE"/>
    <property type="match status" value="1"/>
</dbReference>
<reference evidence="2 3" key="1">
    <citation type="submission" date="2024-10" db="EMBL/GenBank/DDBJ databases">
        <title>Updated reference genomes for cyclostephanoid diatoms.</title>
        <authorList>
            <person name="Roberts W.R."/>
            <person name="Alverson A.J."/>
        </authorList>
    </citation>
    <scope>NUCLEOTIDE SEQUENCE [LARGE SCALE GENOMIC DNA]</scope>
    <source>
        <strain evidence="2 3">AJA010-31</strain>
    </source>
</reference>
<accession>A0ABD3Q799</accession>
<keyword evidence="1" id="KW-0175">Coiled coil</keyword>
<sequence>MREFQPQRTRATQTTCALLFALAILVMTELFGATSLVNSSNILLQSAASTPDVKTTISNEELDSLSLELREVKQKQLLNNLQKDQKLDSLSLELGEVKQLLNNLHQDLKQTNNAPVPIPEPTQQAKTTTHQSFLLEESIKCIPWSRSDSDNHTMQPFDYWMLHNPHWFVTNETDDELCIARGDLQDDLVKDFLMMYATQFYSGCAKVNWRFHWLSGWGATFLNMQAGLRDSVDNLHIPLTMGFGGDDRSKWYWNYAANKYDGTNITCPTADTDCYFLPHHNCGTLEEIYSGSTGVERVESNALGPWSDITSGKKAMNAFLFMTRKQLWLRRAIYDFKMEFKKSFEAEEDCSVIHVRRGDIILDPSTRKYYPIKSYLEKIPKEKLKNPNHAIFLLTDDANAIDEALEFYPNFRWKYFQRKRAKGTSKGWEDHLPSGDPVTEVITILATFDLVQDCSTFVFAHSNFAFYIQAHMMILAGRGEEDMVRLENVTDTTNVFNAAFNTSGIELNALLDEMRKNKTLAMIDGV</sequence>
<protein>
    <submittedName>
        <fullName evidence="2">Uncharacterized protein</fullName>
    </submittedName>
</protein>
<dbReference type="Gene3D" id="3.40.50.11350">
    <property type="match status" value="1"/>
</dbReference>
<evidence type="ECO:0000256" key="1">
    <source>
        <dbReference type="SAM" id="Coils"/>
    </source>
</evidence>
<comment type="caution">
    <text evidence="2">The sequence shown here is derived from an EMBL/GenBank/DDBJ whole genome shotgun (WGS) entry which is preliminary data.</text>
</comment>
<evidence type="ECO:0000313" key="3">
    <source>
        <dbReference type="Proteomes" id="UP001530400"/>
    </source>
</evidence>
<name>A0ABD3Q799_9STRA</name>
<dbReference type="EMBL" id="JALLPJ020000322">
    <property type="protein sequence ID" value="KAL3795406.1"/>
    <property type="molecule type" value="Genomic_DNA"/>
</dbReference>
<organism evidence="2 3">
    <name type="scientific">Cyclotella atomus</name>
    <dbReference type="NCBI Taxonomy" id="382360"/>
    <lineage>
        <taxon>Eukaryota</taxon>
        <taxon>Sar</taxon>
        <taxon>Stramenopiles</taxon>
        <taxon>Ochrophyta</taxon>
        <taxon>Bacillariophyta</taxon>
        <taxon>Coscinodiscophyceae</taxon>
        <taxon>Thalassiosirophycidae</taxon>
        <taxon>Stephanodiscales</taxon>
        <taxon>Stephanodiscaceae</taxon>
        <taxon>Cyclotella</taxon>
    </lineage>
</organism>
<dbReference type="AlphaFoldDB" id="A0ABD3Q799"/>
<evidence type="ECO:0000313" key="2">
    <source>
        <dbReference type="EMBL" id="KAL3795406.1"/>
    </source>
</evidence>
<proteinExistence type="predicted"/>
<keyword evidence="3" id="KW-1185">Reference proteome</keyword>
<feature type="coiled-coil region" evidence="1">
    <location>
        <begin position="87"/>
        <end position="114"/>
    </location>
</feature>
<dbReference type="PANTHER" id="PTHR13132:SF29">
    <property type="entry name" value="ALPHA-(1,6)-FUCOSYLTRANSFERASE"/>
    <property type="match status" value="1"/>
</dbReference>